<evidence type="ECO:0000256" key="5">
    <source>
        <dbReference type="ARBA" id="ARBA00023242"/>
    </source>
</evidence>
<dbReference type="AlphaFoldDB" id="A0A4P9ZMN7"/>
<evidence type="ECO:0000256" key="2">
    <source>
        <dbReference type="ARBA" id="ARBA00010977"/>
    </source>
</evidence>
<sequence>MLHNFDSVSEVVLPHVSLSGFRKLINGKESDHLIALRHQLYTQVWSAIRGEIDECLAHVHEKGLQQVTDRIIQTAEAMESISSTISGAQAFNEIPTLSLFAGINLQDHDILYTQIAQRLRTQHQCFVMVLPSGQCTNPKTTMTMIVSELIGKVRDRILLDHDDVTGIGEVEFQNLVRSAKSQGFNVPPSYDIKTLVDWFRHLKSRNPTDGAPLIVLVFKDFEGFDQSTLETLIRIFSEYCGELPVSFVFGIATSVDCVQQALPKHVSSLLQIESINLQLSAESVNRIIDRILIPGHYGLSLGYEAYEHLLDQFFLHNFSVKALVSTLQYAFMDYFYANPLSVLVSFVASPDRAPLATGELSYTLDSLARDMAEDHFDILRMQPSVREYLEGLDLPAKALFAVLDDNMLFFNDHLRPLMDRLRHFRLHYTLAIRCFQSMQECCDQSSLKKPLRIIHLFNLNEDLFRTEHYKAVTKAFKRLNVETVTDFIRSCVEAFLPHVNDQGEGNRVWVIIRMLQDVIRGLCNEPNPTVTPDTVRMILQTDRTIHQADLEQLLTGVTATQQGGDSSDQSSVQTAVPSGLSAPPMTPHRNSSMRNDLYMSLLTGANRTPSAATPQRINRRLMVLPDQSQNLTDAQIGWIQVAYECLDQFFRRTLRCYDRVTLHELFYYDNKRLLKKAFNAQPRASVQTALGQPGLYIRCQCCATHKEVDAIHHSHDDTCVLYKLYLECGRLINLYDWFVAFSSIKEGDPRHPSPKELQARFVRGISELQFLGFIKPTTRKTDHVIRLTWGAM</sequence>
<protein>
    <submittedName>
        <fullName evidence="9">Origin recognition complex subunit 3 N-terminus-domain-containing protein</fullName>
    </submittedName>
</protein>
<feature type="domain" description="Origin recognition complex subunit 3 winged helix C-terminal" evidence="8">
    <location>
        <begin position="683"/>
        <end position="789"/>
    </location>
</feature>
<dbReference type="PANTHER" id="PTHR12748:SF0">
    <property type="entry name" value="ORIGIN RECOGNITION COMPLEX SUBUNIT 3"/>
    <property type="match status" value="1"/>
</dbReference>
<organism evidence="9 10">
    <name type="scientific">Dimargaris cristalligena</name>
    <dbReference type="NCBI Taxonomy" id="215637"/>
    <lineage>
        <taxon>Eukaryota</taxon>
        <taxon>Fungi</taxon>
        <taxon>Fungi incertae sedis</taxon>
        <taxon>Zoopagomycota</taxon>
        <taxon>Kickxellomycotina</taxon>
        <taxon>Dimargaritomycetes</taxon>
        <taxon>Dimargaritales</taxon>
        <taxon>Dimargaritaceae</taxon>
        <taxon>Dimargaris</taxon>
    </lineage>
</organism>
<evidence type="ECO:0000256" key="6">
    <source>
        <dbReference type="SAM" id="MobiDB-lite"/>
    </source>
</evidence>
<evidence type="ECO:0000256" key="1">
    <source>
        <dbReference type="ARBA" id="ARBA00004123"/>
    </source>
</evidence>
<dbReference type="STRING" id="215637.A0A4P9ZMN7"/>
<dbReference type="GO" id="GO:0005656">
    <property type="term" value="C:nuclear pre-replicative complex"/>
    <property type="evidence" value="ECO:0007669"/>
    <property type="project" value="TreeGrafter"/>
</dbReference>
<keyword evidence="4" id="KW-0238">DNA-binding</keyword>
<dbReference type="GO" id="GO:0031261">
    <property type="term" value="C:DNA replication preinitiation complex"/>
    <property type="evidence" value="ECO:0007669"/>
    <property type="project" value="TreeGrafter"/>
</dbReference>
<gene>
    <name evidence="9" type="ORF">BJ085DRAFT_34867</name>
</gene>
<evidence type="ECO:0000256" key="3">
    <source>
        <dbReference type="ARBA" id="ARBA00022705"/>
    </source>
</evidence>
<feature type="domain" description="Origin recognition complex subunit 3 N-terminal" evidence="7">
    <location>
        <begin position="21"/>
        <end position="343"/>
    </location>
</feature>
<proteinExistence type="inferred from homology"/>
<name>A0A4P9ZMN7_9FUNG</name>
<keyword evidence="10" id="KW-1185">Reference proteome</keyword>
<dbReference type="Pfam" id="PF18137">
    <property type="entry name" value="WHD_ORC"/>
    <property type="match status" value="1"/>
</dbReference>
<dbReference type="InterPro" id="IPR040855">
    <property type="entry name" value="ORC_WH_C"/>
</dbReference>
<evidence type="ECO:0000256" key="4">
    <source>
        <dbReference type="ARBA" id="ARBA00023125"/>
    </source>
</evidence>
<evidence type="ECO:0000313" key="10">
    <source>
        <dbReference type="Proteomes" id="UP000268162"/>
    </source>
</evidence>
<accession>A0A4P9ZMN7</accession>
<dbReference type="Proteomes" id="UP000268162">
    <property type="component" value="Unassembled WGS sequence"/>
</dbReference>
<dbReference type="GO" id="GO:0006270">
    <property type="term" value="P:DNA replication initiation"/>
    <property type="evidence" value="ECO:0007669"/>
    <property type="project" value="TreeGrafter"/>
</dbReference>
<dbReference type="CDD" id="cd20704">
    <property type="entry name" value="Orc3"/>
    <property type="match status" value="2"/>
</dbReference>
<evidence type="ECO:0000313" key="9">
    <source>
        <dbReference type="EMBL" id="RKP34654.1"/>
    </source>
</evidence>
<feature type="region of interest" description="Disordered" evidence="6">
    <location>
        <begin position="559"/>
        <end position="592"/>
    </location>
</feature>
<dbReference type="GO" id="GO:0005664">
    <property type="term" value="C:nuclear origin of replication recognition complex"/>
    <property type="evidence" value="ECO:0007669"/>
    <property type="project" value="InterPro"/>
</dbReference>
<dbReference type="InterPro" id="IPR020795">
    <property type="entry name" value="ORC3"/>
</dbReference>
<dbReference type="InterPro" id="IPR045667">
    <property type="entry name" value="ORC3_N"/>
</dbReference>
<reference evidence="10" key="1">
    <citation type="journal article" date="2018" name="Nat. Microbiol.">
        <title>Leveraging single-cell genomics to expand the fungal tree of life.</title>
        <authorList>
            <person name="Ahrendt S.R."/>
            <person name="Quandt C.A."/>
            <person name="Ciobanu D."/>
            <person name="Clum A."/>
            <person name="Salamov A."/>
            <person name="Andreopoulos B."/>
            <person name="Cheng J.F."/>
            <person name="Woyke T."/>
            <person name="Pelin A."/>
            <person name="Henrissat B."/>
            <person name="Reynolds N.K."/>
            <person name="Benny G.L."/>
            <person name="Smith M.E."/>
            <person name="James T.Y."/>
            <person name="Grigoriev I.V."/>
        </authorList>
    </citation>
    <scope>NUCLEOTIDE SEQUENCE [LARGE SCALE GENOMIC DNA]</scope>
    <source>
        <strain evidence="10">RSA 468</strain>
    </source>
</reference>
<dbReference type="PANTHER" id="PTHR12748">
    <property type="entry name" value="ORIGIN RECOGNITION COMPLEX SUBUNIT 3"/>
    <property type="match status" value="1"/>
</dbReference>
<dbReference type="Pfam" id="PF07034">
    <property type="entry name" value="ORC3_N"/>
    <property type="match status" value="1"/>
</dbReference>
<keyword evidence="5" id="KW-0539">Nucleus</keyword>
<keyword evidence="3" id="KW-0235">DNA replication</keyword>
<evidence type="ECO:0000259" key="8">
    <source>
        <dbReference type="Pfam" id="PF18137"/>
    </source>
</evidence>
<comment type="subcellular location">
    <subcellularLocation>
        <location evidence="1">Nucleus</location>
    </subcellularLocation>
</comment>
<dbReference type="EMBL" id="ML003120">
    <property type="protein sequence ID" value="RKP34654.1"/>
    <property type="molecule type" value="Genomic_DNA"/>
</dbReference>
<evidence type="ECO:0000259" key="7">
    <source>
        <dbReference type="Pfam" id="PF07034"/>
    </source>
</evidence>
<dbReference type="GO" id="GO:0003688">
    <property type="term" value="F:DNA replication origin binding"/>
    <property type="evidence" value="ECO:0007669"/>
    <property type="project" value="TreeGrafter"/>
</dbReference>
<comment type="similarity">
    <text evidence="2">Belongs to the ORC3 family.</text>
</comment>
<feature type="compositionally biased region" description="Low complexity" evidence="6">
    <location>
        <begin position="561"/>
        <end position="573"/>
    </location>
</feature>